<evidence type="ECO:0000256" key="4">
    <source>
        <dbReference type="ARBA" id="ARBA00022692"/>
    </source>
</evidence>
<feature type="domain" description="Major facilitator superfamily (MFS) profile" evidence="8">
    <location>
        <begin position="33"/>
        <end position="482"/>
    </location>
</feature>
<reference evidence="9 10" key="1">
    <citation type="journal article" date="2018" name="Nat. Genet.">
        <title>Extensive intraspecific gene order and gene structural variations between Mo17 and other maize genomes.</title>
        <authorList>
            <person name="Sun S."/>
            <person name="Zhou Y."/>
            <person name="Chen J."/>
            <person name="Shi J."/>
            <person name="Zhao H."/>
            <person name="Zhao H."/>
            <person name="Song W."/>
            <person name="Zhang M."/>
            <person name="Cui Y."/>
            <person name="Dong X."/>
            <person name="Liu H."/>
            <person name="Ma X."/>
            <person name="Jiao Y."/>
            <person name="Wang B."/>
            <person name="Wei X."/>
            <person name="Stein J.C."/>
            <person name="Glaubitz J.C."/>
            <person name="Lu F."/>
            <person name="Yu G."/>
            <person name="Liang C."/>
            <person name="Fengler K."/>
            <person name="Li B."/>
            <person name="Rafalski A."/>
            <person name="Schnable P.S."/>
            <person name="Ware D.H."/>
            <person name="Buckler E.S."/>
            <person name="Lai J."/>
        </authorList>
    </citation>
    <scope>NUCLEOTIDE SEQUENCE [LARGE SCALE GENOMIC DNA]</scope>
    <source>
        <strain evidence="10">cv. Missouri 17</strain>
        <tissue evidence="9">Seedling</tissue>
    </source>
</reference>
<dbReference type="Proteomes" id="UP000251960">
    <property type="component" value="Chromosome 10"/>
</dbReference>
<keyword evidence="4 7" id="KW-0812">Transmembrane</keyword>
<dbReference type="PROSITE" id="PS50850">
    <property type="entry name" value="MFS"/>
    <property type="match status" value="1"/>
</dbReference>
<dbReference type="InterPro" id="IPR050814">
    <property type="entry name" value="Myo-inositol_Transporter"/>
</dbReference>
<dbReference type="EMBL" id="NCVQ01000002">
    <property type="protein sequence ID" value="PWZ43938.1"/>
    <property type="molecule type" value="Genomic_DNA"/>
</dbReference>
<dbReference type="GO" id="GO:0015791">
    <property type="term" value="P:polyol transmembrane transport"/>
    <property type="evidence" value="ECO:0007669"/>
    <property type="project" value="UniProtKB-ARBA"/>
</dbReference>
<feature type="transmembrane region" description="Helical" evidence="7">
    <location>
        <begin position="280"/>
        <end position="303"/>
    </location>
</feature>
<feature type="transmembrane region" description="Helical" evidence="7">
    <location>
        <begin position="800"/>
        <end position="823"/>
    </location>
</feature>
<dbReference type="InterPro" id="IPR005829">
    <property type="entry name" value="Sugar_transporter_CS"/>
</dbReference>
<dbReference type="PROSITE" id="PS00217">
    <property type="entry name" value="SUGAR_TRANSPORT_2"/>
    <property type="match status" value="1"/>
</dbReference>
<feature type="transmembrane region" description="Helical" evidence="7">
    <location>
        <begin position="318"/>
        <end position="341"/>
    </location>
</feature>
<protein>
    <submittedName>
        <fullName evidence="9">Inositol transporter 1</fullName>
    </submittedName>
</protein>
<dbReference type="Pfam" id="PF00083">
    <property type="entry name" value="Sugar_tr"/>
    <property type="match status" value="1"/>
</dbReference>
<dbReference type="GO" id="GO:0016020">
    <property type="term" value="C:membrane"/>
    <property type="evidence" value="ECO:0007669"/>
    <property type="project" value="UniProtKB-SubCell"/>
</dbReference>
<evidence type="ECO:0000259" key="8">
    <source>
        <dbReference type="PROSITE" id="PS50850"/>
    </source>
</evidence>
<feature type="transmembrane region" description="Helical" evidence="7">
    <location>
        <begin position="112"/>
        <end position="132"/>
    </location>
</feature>
<dbReference type="InterPro" id="IPR003663">
    <property type="entry name" value="Sugar/inositol_transpt"/>
</dbReference>
<evidence type="ECO:0000256" key="3">
    <source>
        <dbReference type="ARBA" id="ARBA00022448"/>
    </source>
</evidence>
<feature type="transmembrane region" description="Helical" evidence="7">
    <location>
        <begin position="435"/>
        <end position="454"/>
    </location>
</feature>
<dbReference type="SUPFAM" id="SSF103473">
    <property type="entry name" value="MFS general substrate transporter"/>
    <property type="match status" value="1"/>
</dbReference>
<comment type="subcellular location">
    <subcellularLocation>
        <location evidence="1">Membrane</location>
        <topology evidence="1">Multi-pass membrane protein</topology>
    </subcellularLocation>
</comment>
<keyword evidence="3" id="KW-0813">Transport</keyword>
<evidence type="ECO:0000256" key="6">
    <source>
        <dbReference type="ARBA" id="ARBA00023136"/>
    </source>
</evidence>
<dbReference type="PANTHER" id="PTHR48020">
    <property type="entry name" value="PROTON MYO-INOSITOL COTRANSPORTER"/>
    <property type="match status" value="1"/>
</dbReference>
<dbReference type="Gene3D" id="1.20.1250.20">
    <property type="entry name" value="MFS general substrate transporter like domains"/>
    <property type="match status" value="3"/>
</dbReference>
<evidence type="ECO:0000256" key="5">
    <source>
        <dbReference type="ARBA" id="ARBA00022989"/>
    </source>
</evidence>
<dbReference type="PANTHER" id="PTHR48020:SF12">
    <property type="entry name" value="PROTON MYO-INOSITOL COTRANSPORTER"/>
    <property type="match status" value="1"/>
</dbReference>
<dbReference type="Pfam" id="PF00854">
    <property type="entry name" value="PTR2"/>
    <property type="match status" value="2"/>
</dbReference>
<evidence type="ECO:0000313" key="9">
    <source>
        <dbReference type="EMBL" id="PWZ43938.1"/>
    </source>
</evidence>
<dbReference type="InterPro" id="IPR036259">
    <property type="entry name" value="MFS_trans_sf"/>
</dbReference>
<feature type="transmembrane region" description="Helical" evidence="7">
    <location>
        <begin position="138"/>
        <end position="156"/>
    </location>
</feature>
<feature type="transmembrane region" description="Helical" evidence="7">
    <location>
        <begin position="29"/>
        <end position="46"/>
    </location>
</feature>
<dbReference type="GO" id="GO:0015798">
    <property type="term" value="P:myo-inositol transport"/>
    <property type="evidence" value="ECO:0007669"/>
    <property type="project" value="UniProtKB-ARBA"/>
</dbReference>
<evidence type="ECO:0000256" key="2">
    <source>
        <dbReference type="ARBA" id="ARBA00010992"/>
    </source>
</evidence>
<dbReference type="InterPro" id="IPR005828">
    <property type="entry name" value="MFS_sugar_transport-like"/>
</dbReference>
<feature type="transmembrane region" description="Helical" evidence="7">
    <location>
        <begin position="195"/>
        <end position="217"/>
    </location>
</feature>
<proteinExistence type="inferred from homology"/>
<gene>
    <name evidence="9" type="primary">INT1</name>
    <name evidence="9" type="ORF">Zm00014a_016699</name>
</gene>
<dbReference type="FunFam" id="1.20.1250.20:FF:000073">
    <property type="entry name" value="MFS myo-inositol transporter, putative"/>
    <property type="match status" value="1"/>
</dbReference>
<feature type="transmembrane region" description="Helical" evidence="7">
    <location>
        <begin position="460"/>
        <end position="478"/>
    </location>
</feature>
<dbReference type="AlphaFoldDB" id="A0A3L6G6R3"/>
<comment type="similarity">
    <text evidence="2">Belongs to the major facilitator superfamily. Sugar transporter (TC 2.A.1.1) family.</text>
</comment>
<dbReference type="InterPro" id="IPR020846">
    <property type="entry name" value="MFS_dom"/>
</dbReference>
<name>A0A3L6G6R3_MAIZE</name>
<accession>A0A3L6G6R3</accession>
<evidence type="ECO:0000313" key="10">
    <source>
        <dbReference type="Proteomes" id="UP000251960"/>
    </source>
</evidence>
<dbReference type="GO" id="GO:0022857">
    <property type="term" value="F:transmembrane transporter activity"/>
    <property type="evidence" value="ECO:0007669"/>
    <property type="project" value="InterPro"/>
</dbReference>
<evidence type="ECO:0000256" key="1">
    <source>
        <dbReference type="ARBA" id="ARBA00004141"/>
    </source>
</evidence>
<dbReference type="CDD" id="cd17360">
    <property type="entry name" value="MFS_HMIT_like"/>
    <property type="match status" value="1"/>
</dbReference>
<organism evidence="9 10">
    <name type="scientific">Zea mays</name>
    <name type="common">Maize</name>
    <dbReference type="NCBI Taxonomy" id="4577"/>
    <lineage>
        <taxon>Eukaryota</taxon>
        <taxon>Viridiplantae</taxon>
        <taxon>Streptophyta</taxon>
        <taxon>Embryophyta</taxon>
        <taxon>Tracheophyta</taxon>
        <taxon>Spermatophyta</taxon>
        <taxon>Magnoliopsida</taxon>
        <taxon>Liliopsida</taxon>
        <taxon>Poales</taxon>
        <taxon>Poaceae</taxon>
        <taxon>PACMAD clade</taxon>
        <taxon>Panicoideae</taxon>
        <taxon>Andropogonodae</taxon>
        <taxon>Andropogoneae</taxon>
        <taxon>Tripsacinae</taxon>
        <taxon>Zea</taxon>
    </lineage>
</organism>
<comment type="caution">
    <text evidence="9">The sequence shown here is derived from an EMBL/GenBank/DDBJ whole genome shotgun (WGS) entry which is preliminary data.</text>
</comment>
<evidence type="ECO:0000256" key="7">
    <source>
        <dbReference type="SAM" id="Phobius"/>
    </source>
</evidence>
<sequence length="884" mass="94582">MTIDMSIPGSSGLLNAAGKRDMKFFSNPYVLALTGAAGIGGFLFGYDTAENFHLSGVISGALLYIRDDFPAVKDNYFLQETIVSMALVGAMIGAAGGGWINDAYGRKKSTLLADLMFALGSLVMCAAAGPYILIIGRLLVGLGVGVASVTAPVYIAEAAPSEIRGGLVSTNVLMITGGQFFSYLINLGFTEVPGTWRWMLGVAAVPAIVQFVLMLFLPESPRWLYWKDEKAKAIAVLERIYESDRLEEEVELLATSSMHEFQSNNTGSYLDVFKSKELRLAFFAGAGLQAFQQFTGINTVMYYSPTIVQMAGFSSNRLALLLSLIVAAMNAAGTIVGIYLIDRCGRRRLALTSLAGVVVSLAILATAFILQSSSGLCTSAGSGTCQGALGWFAVAGLALYIAFFSPGMGPVPWAVNSEIYPEAYRGTCGGMSATVNWVSNLVVAQTFLSIVGLVGTGPTFLIVAGIAVLAFVFVATYVPETKGLTFEQVEQMWRERAWGNSGGNCESLLADEEPNNCEAARGWKLTLLYLGLFMFAVGEGCMRACVPSLGGDQFSDSDPKKPQLKRLLVAASGYPFYRMQKPSSGCGSPLTTTLQVLITSSNQKSAANVDDIELQETNTQGHVFKSGTNQADETRVLIQMLPIFISCFLVYLPFVLLMTLTIQVGRAMDRGAGAIQIPSASLIAIPTAFHTLMQPCYDRILTPLLRTATGHQHGATPLQRIGAGSACGIAAACVAALVEARRLNVAEQRGLTTSTGSGVPALSVFWLVIQFFLLSVMDTASFGGLVEFIRSEAPSAMKSIAPAVQFCVAGLAAWSCCAFIHLVNRMTRSGGGGDGGWLDGTDFNRARLDRFFLSLGAFELLALVNYTFWARRYARKLRRVSTVV</sequence>
<dbReference type="PRINTS" id="PR00171">
    <property type="entry name" value="SUGRTRNSPORT"/>
</dbReference>
<dbReference type="ExpressionAtlas" id="A0A3L6G6R3">
    <property type="expression patterns" value="baseline and differential"/>
</dbReference>
<feature type="transmembrane region" description="Helical" evidence="7">
    <location>
        <begin position="82"/>
        <end position="100"/>
    </location>
</feature>
<feature type="transmembrane region" description="Helical" evidence="7">
    <location>
        <begin position="168"/>
        <end position="189"/>
    </location>
</feature>
<keyword evidence="5 7" id="KW-1133">Transmembrane helix</keyword>
<feature type="transmembrane region" description="Helical" evidence="7">
    <location>
        <begin position="390"/>
        <end position="415"/>
    </location>
</feature>
<keyword evidence="6 7" id="KW-0472">Membrane</keyword>
<feature type="transmembrane region" description="Helical" evidence="7">
    <location>
        <begin position="348"/>
        <end position="370"/>
    </location>
</feature>
<dbReference type="NCBIfam" id="TIGR00879">
    <property type="entry name" value="SP"/>
    <property type="match status" value="1"/>
</dbReference>
<feature type="transmembrane region" description="Helical" evidence="7">
    <location>
        <begin position="851"/>
        <end position="869"/>
    </location>
</feature>
<feature type="transmembrane region" description="Helical" evidence="7">
    <location>
        <begin position="641"/>
        <end position="662"/>
    </location>
</feature>
<dbReference type="InterPro" id="IPR000109">
    <property type="entry name" value="POT_fam"/>
</dbReference>